<dbReference type="EMBL" id="JABFTP020000185">
    <property type="protein sequence ID" value="KAL3286832.1"/>
    <property type="molecule type" value="Genomic_DNA"/>
</dbReference>
<comment type="caution">
    <text evidence="2">The sequence shown here is derived from an EMBL/GenBank/DDBJ whole genome shotgun (WGS) entry which is preliminary data.</text>
</comment>
<feature type="region of interest" description="Disordered" evidence="1">
    <location>
        <begin position="92"/>
        <end position="113"/>
    </location>
</feature>
<accession>A0ABD2P7V8</accession>
<keyword evidence="3" id="KW-1185">Reference proteome</keyword>
<sequence>MNVFFANETIIMHHANCPEFRRQKLIKEKMVVENISYCEAERYFKDKTYVGKDPRNFPRLPRQRMSNDNNKRIEVQDIRLLLKLQPSDSYRNAVLSGQKRKTPISPGYDRQNH</sequence>
<organism evidence="2 3">
    <name type="scientific">Cryptolaemus montrouzieri</name>
    <dbReference type="NCBI Taxonomy" id="559131"/>
    <lineage>
        <taxon>Eukaryota</taxon>
        <taxon>Metazoa</taxon>
        <taxon>Ecdysozoa</taxon>
        <taxon>Arthropoda</taxon>
        <taxon>Hexapoda</taxon>
        <taxon>Insecta</taxon>
        <taxon>Pterygota</taxon>
        <taxon>Neoptera</taxon>
        <taxon>Endopterygota</taxon>
        <taxon>Coleoptera</taxon>
        <taxon>Polyphaga</taxon>
        <taxon>Cucujiformia</taxon>
        <taxon>Coccinelloidea</taxon>
        <taxon>Coccinellidae</taxon>
        <taxon>Scymninae</taxon>
        <taxon>Scymnini</taxon>
        <taxon>Cryptolaemus</taxon>
    </lineage>
</organism>
<evidence type="ECO:0000313" key="3">
    <source>
        <dbReference type="Proteomes" id="UP001516400"/>
    </source>
</evidence>
<gene>
    <name evidence="2" type="ORF">HHI36_001323</name>
</gene>
<evidence type="ECO:0000256" key="1">
    <source>
        <dbReference type="SAM" id="MobiDB-lite"/>
    </source>
</evidence>
<dbReference type="AlphaFoldDB" id="A0ABD2P7V8"/>
<dbReference type="Proteomes" id="UP001516400">
    <property type="component" value="Unassembled WGS sequence"/>
</dbReference>
<proteinExistence type="predicted"/>
<name>A0ABD2P7V8_9CUCU</name>
<evidence type="ECO:0000313" key="2">
    <source>
        <dbReference type="EMBL" id="KAL3286832.1"/>
    </source>
</evidence>
<reference evidence="2 3" key="1">
    <citation type="journal article" date="2021" name="BMC Biol.">
        <title>Horizontally acquired antibacterial genes associated with adaptive radiation of ladybird beetles.</title>
        <authorList>
            <person name="Li H.S."/>
            <person name="Tang X.F."/>
            <person name="Huang Y.H."/>
            <person name="Xu Z.Y."/>
            <person name="Chen M.L."/>
            <person name="Du X.Y."/>
            <person name="Qiu B.Y."/>
            <person name="Chen P.T."/>
            <person name="Zhang W."/>
            <person name="Slipinski A."/>
            <person name="Escalona H.E."/>
            <person name="Waterhouse R.M."/>
            <person name="Zwick A."/>
            <person name="Pang H."/>
        </authorList>
    </citation>
    <scope>NUCLEOTIDE SEQUENCE [LARGE SCALE GENOMIC DNA]</scope>
    <source>
        <strain evidence="2">SYSU2018</strain>
    </source>
</reference>
<protein>
    <submittedName>
        <fullName evidence="2">Uncharacterized protein</fullName>
    </submittedName>
</protein>